<keyword evidence="1" id="KW-1133">Transmembrane helix</keyword>
<gene>
    <name evidence="2" type="ORF">BU26DRAFT_417840</name>
</gene>
<dbReference type="RefSeq" id="XP_033689160.1">
    <property type="nucleotide sequence ID" value="XM_033823220.1"/>
</dbReference>
<keyword evidence="1" id="KW-0812">Transmembrane</keyword>
<keyword evidence="3" id="KW-1185">Reference proteome</keyword>
<organism evidence="2 3">
    <name type="scientific">Trematosphaeria pertusa</name>
    <dbReference type="NCBI Taxonomy" id="390896"/>
    <lineage>
        <taxon>Eukaryota</taxon>
        <taxon>Fungi</taxon>
        <taxon>Dikarya</taxon>
        <taxon>Ascomycota</taxon>
        <taxon>Pezizomycotina</taxon>
        <taxon>Dothideomycetes</taxon>
        <taxon>Pleosporomycetidae</taxon>
        <taxon>Pleosporales</taxon>
        <taxon>Massarineae</taxon>
        <taxon>Trematosphaeriaceae</taxon>
        <taxon>Trematosphaeria</taxon>
    </lineage>
</organism>
<accession>A0A6A6IUU2</accession>
<sequence length="77" mass="9096">SNIRPYNFLLNINLSLKIYNFSKSFLDSLQAIVASRVRYRLLSLGRIIVKENLFTLGLIIYFITTRHKLYKELTNKD</sequence>
<feature type="transmembrane region" description="Helical" evidence="1">
    <location>
        <begin position="44"/>
        <end position="63"/>
    </location>
</feature>
<reference evidence="2" key="1">
    <citation type="journal article" date="2020" name="Stud. Mycol.">
        <title>101 Dothideomycetes genomes: a test case for predicting lifestyles and emergence of pathogens.</title>
        <authorList>
            <person name="Haridas S."/>
            <person name="Albert R."/>
            <person name="Binder M."/>
            <person name="Bloem J."/>
            <person name="Labutti K."/>
            <person name="Salamov A."/>
            <person name="Andreopoulos B."/>
            <person name="Baker S."/>
            <person name="Barry K."/>
            <person name="Bills G."/>
            <person name="Bluhm B."/>
            <person name="Cannon C."/>
            <person name="Castanera R."/>
            <person name="Culley D."/>
            <person name="Daum C."/>
            <person name="Ezra D."/>
            <person name="Gonzalez J."/>
            <person name="Henrissat B."/>
            <person name="Kuo A."/>
            <person name="Liang C."/>
            <person name="Lipzen A."/>
            <person name="Lutzoni F."/>
            <person name="Magnuson J."/>
            <person name="Mondo S."/>
            <person name="Nolan M."/>
            <person name="Ohm R."/>
            <person name="Pangilinan J."/>
            <person name="Park H.-J."/>
            <person name="Ramirez L."/>
            <person name="Alfaro M."/>
            <person name="Sun H."/>
            <person name="Tritt A."/>
            <person name="Yoshinaga Y."/>
            <person name="Zwiers L.-H."/>
            <person name="Turgeon B."/>
            <person name="Goodwin S."/>
            <person name="Spatafora J."/>
            <person name="Crous P."/>
            <person name="Grigoriev I."/>
        </authorList>
    </citation>
    <scope>NUCLEOTIDE SEQUENCE</scope>
    <source>
        <strain evidence="2">CBS 122368</strain>
    </source>
</reference>
<dbReference type="Proteomes" id="UP000800094">
    <property type="component" value="Unassembled WGS sequence"/>
</dbReference>
<dbReference type="AlphaFoldDB" id="A0A6A6IUU2"/>
<keyword evidence="1" id="KW-0472">Membrane</keyword>
<proteinExistence type="predicted"/>
<evidence type="ECO:0000256" key="1">
    <source>
        <dbReference type="SAM" id="Phobius"/>
    </source>
</evidence>
<evidence type="ECO:0000313" key="3">
    <source>
        <dbReference type="Proteomes" id="UP000800094"/>
    </source>
</evidence>
<dbReference type="GeneID" id="54576550"/>
<dbReference type="EMBL" id="ML987190">
    <property type="protein sequence ID" value="KAF2254156.1"/>
    <property type="molecule type" value="Genomic_DNA"/>
</dbReference>
<protein>
    <submittedName>
        <fullName evidence="2">Uncharacterized protein</fullName>
    </submittedName>
</protein>
<evidence type="ECO:0000313" key="2">
    <source>
        <dbReference type="EMBL" id="KAF2254156.1"/>
    </source>
</evidence>
<feature type="non-terminal residue" evidence="2">
    <location>
        <position position="1"/>
    </location>
</feature>
<dbReference type="OrthoDB" id="1668230at2759"/>
<name>A0A6A6IUU2_9PLEO</name>